<feature type="coiled-coil region" evidence="1">
    <location>
        <begin position="717"/>
        <end position="744"/>
    </location>
</feature>
<evidence type="ECO:0000313" key="3">
    <source>
        <dbReference type="Proteomes" id="UP000276905"/>
    </source>
</evidence>
<dbReference type="EMBL" id="RFES01000005">
    <property type="protein sequence ID" value="RSO57670.1"/>
    <property type="molecule type" value="Genomic_DNA"/>
</dbReference>
<comment type="caution">
    <text evidence="2">The sequence shown here is derived from an EMBL/GenBank/DDBJ whole genome shotgun (WGS) entry which is preliminary data.</text>
</comment>
<protein>
    <submittedName>
        <fullName evidence="2">Uncharacterized protein</fullName>
    </submittedName>
</protein>
<proteinExistence type="predicted"/>
<keyword evidence="1" id="KW-0175">Coiled coil</keyword>
<gene>
    <name evidence="2" type="ORF">EA756_09305</name>
</gene>
<dbReference type="RefSeq" id="WP_125698930.1">
    <property type="nucleotide sequence ID" value="NZ_RFES01000005.1"/>
</dbReference>
<dbReference type="Proteomes" id="UP000276905">
    <property type="component" value="Unassembled WGS sequence"/>
</dbReference>
<dbReference type="InterPro" id="IPR027417">
    <property type="entry name" value="P-loop_NTPase"/>
</dbReference>
<sequence>MLKRTLWHQEKDERKTLSQDELTKKTNPLIIVGEAGMGKSCLLKWLGSLENYCYCTARQLINRANPHSLIDNNRILVIDALDEISSSNDGDRVDRILQKLEILDYPKFILACRVADWRSATGIETIREQYNEEPLELHLNPFTQQDMSEFLKERFNEQKAQDIIDHFTVRGLDDLLGNPQTLNLIAQVATTNALPETVTQLFEQATELLRVEHSDSKAKAQLPSETEIDTAGAAFASVILTGNEAITRKAITNTVEGELPISEIKLLPDTANIDTLLGSRLFQSNGVEKFTYLHRRIGEFLGAKWLIKQANTNRKRKRLLALFHSYEFVPPSLRGLHAWLIMDPIIAPDIISNDPMGILEYGDVDNLTIEQAKVLLNNIEYLADNNPRFYNFYNKDTYNIHVFTTPALLNQIKNILSQTKVSFGFRVFLLDAIKTSQLPIDFIETLLGLVKNPKIEFAIRKSAGEALAIQERYINWDSIFPYLAKLDDESIRLAIELLDDTGYNKANNELIANLAISHLESSEHVIGPLFYLQENLPKEQIEHVLHFFIIGIKFSNKDGDSEAKNEAKNFAYRLILRFLENYEISAEKLWSWLEPFHDIFGYHDEYIKKLEDFFRKNQELRQAIQYFVLFKQPCETNIWHKHYLLQNCSKGLSIIPKDIIALLKRLYIENQNDLRWKELVELTYHDKEIGKDVREAAIPFTVNDRNANNWLNQIAIRKLTDGEIKDLELKKRKEEQRATSLAAQRSIYIENIERLRQGEYEVILKPAKVYLQLFSDISKDTPAHQRISEWVGNDISEVCMEGFEAFLGKNSSEISTPDISTFSSQSKSYQKSYILIAALAERIRTNKGFSDLSNNCLVSAYHALLRMRYDTHAGIPDILEIIENEIRQRGILLKSIQAFYEPQLQAKYEHIYGLKRLTSKNEDIHIITKLVNYWLKIFTEIPINVEIELIDILLQNKQFDTLRQLTPIRMQVDNDEQKRNWLVIGLITDFEKTIKTIGSQPINPNLIWNLRDRINNRYMNNKLYKLLDIDLLEWIISTFRTFWPNIGHPNGVSGGNTNPWDASDFIIGLIQYLAQDSSKQAYKALERLRESSIDGYRDIIKLVLFEKKQIHSESLYSPPSMQAIKAITNDLSPQSITDLQVFILDELNTVQAKIKSDDAESWRGFFDDNGKPYVEERCRDHLLGLLRQGDSRITYEPEKHAANDKEVDITCSVGQLRLPIEVKGQWHPDLWTGADDQLNKLYAQDWQAKGRGIYLVLWFGLRIDNKKLKHPSKGKPIPKSPQELQDLLISNSRSAQEGNIKIVILDIDKIHLK</sequence>
<organism evidence="2 3">
    <name type="scientific">Acinetobacter lactucae</name>
    <dbReference type="NCBI Taxonomy" id="1785128"/>
    <lineage>
        <taxon>Bacteria</taxon>
        <taxon>Pseudomonadati</taxon>
        <taxon>Pseudomonadota</taxon>
        <taxon>Gammaproteobacteria</taxon>
        <taxon>Moraxellales</taxon>
        <taxon>Moraxellaceae</taxon>
        <taxon>Acinetobacter</taxon>
        <taxon>Acinetobacter calcoaceticus/baumannii complex</taxon>
    </lineage>
</organism>
<evidence type="ECO:0000256" key="1">
    <source>
        <dbReference type="SAM" id="Coils"/>
    </source>
</evidence>
<accession>A0A3R9QHX5</accession>
<name>A0A3R9QHX5_9GAMM</name>
<evidence type="ECO:0000313" key="2">
    <source>
        <dbReference type="EMBL" id="RSO57670.1"/>
    </source>
</evidence>
<reference evidence="2 3" key="1">
    <citation type="submission" date="2018-10" db="EMBL/GenBank/DDBJ databases">
        <title>GWAS and RNA-Seq identify cryptic mechanisms of antimicrobial resistance in Acinetobacter baumannii.</title>
        <authorList>
            <person name="Sahl J.W."/>
        </authorList>
    </citation>
    <scope>NUCLEOTIDE SEQUENCE [LARGE SCALE GENOMIC DNA]</scope>
    <source>
        <strain evidence="2 3">TG41018</strain>
    </source>
</reference>
<dbReference type="SUPFAM" id="SSF52540">
    <property type="entry name" value="P-loop containing nucleoside triphosphate hydrolases"/>
    <property type="match status" value="1"/>
</dbReference>